<evidence type="ECO:0000256" key="7">
    <source>
        <dbReference type="ARBA" id="ARBA00023136"/>
    </source>
</evidence>
<comment type="subcellular location">
    <subcellularLocation>
        <location evidence="1">Cell inner membrane</location>
        <topology evidence="1">Multi-pass membrane protein</topology>
    </subcellularLocation>
    <subcellularLocation>
        <location evidence="8">Cell membrane</location>
        <topology evidence="8">Multi-pass membrane protein</topology>
    </subcellularLocation>
</comment>
<comment type="similarity">
    <text evidence="8">Belongs to the binding-protein-dependent transport system permease family.</text>
</comment>
<dbReference type="SUPFAM" id="SSF161098">
    <property type="entry name" value="MetI-like"/>
    <property type="match status" value="1"/>
</dbReference>
<feature type="transmembrane region" description="Helical" evidence="8">
    <location>
        <begin position="184"/>
        <end position="206"/>
    </location>
</feature>
<dbReference type="EMBL" id="CP102453">
    <property type="protein sequence ID" value="UUX33475.1"/>
    <property type="molecule type" value="Genomic_DNA"/>
</dbReference>
<name>A0ABY5P4D4_9LACT</name>
<keyword evidence="6 8" id="KW-1133">Transmembrane helix</keyword>
<reference evidence="10 11" key="1">
    <citation type="submission" date="2022-08" db="EMBL/GenBank/DDBJ databases">
        <title>Aerococcaceae sp. nov isolated from spoiled eye mask.</title>
        <authorList>
            <person name="Zhou G."/>
            <person name="Xie X.-B."/>
            <person name="Shi Q.-S."/>
            <person name="Wang Y.-S."/>
            <person name="Wen X."/>
            <person name="Peng H."/>
            <person name="Yang X.-J."/>
            <person name="Tao H.-B."/>
            <person name="Huang X.-M."/>
        </authorList>
    </citation>
    <scope>NUCLEOTIDE SEQUENCE [LARGE SCALE GENOMIC DNA]</scope>
    <source>
        <strain evidence="11">DM20194951</strain>
    </source>
</reference>
<keyword evidence="2 8" id="KW-0813">Transport</keyword>
<evidence type="ECO:0000256" key="1">
    <source>
        <dbReference type="ARBA" id="ARBA00004429"/>
    </source>
</evidence>
<evidence type="ECO:0000256" key="6">
    <source>
        <dbReference type="ARBA" id="ARBA00022989"/>
    </source>
</evidence>
<keyword evidence="4" id="KW-0997">Cell inner membrane</keyword>
<evidence type="ECO:0000256" key="5">
    <source>
        <dbReference type="ARBA" id="ARBA00022692"/>
    </source>
</evidence>
<dbReference type="Pfam" id="PF00528">
    <property type="entry name" value="BPD_transp_1"/>
    <property type="match status" value="1"/>
</dbReference>
<feature type="domain" description="ABC transmembrane type-1" evidence="9">
    <location>
        <begin position="72"/>
        <end position="260"/>
    </location>
</feature>
<dbReference type="PANTHER" id="PTHR43357:SF4">
    <property type="entry name" value="INNER MEMBRANE ABC TRANSPORTER PERMEASE PROTEIN YDCV"/>
    <property type="match status" value="1"/>
</dbReference>
<proteinExistence type="inferred from homology"/>
<gene>
    <name evidence="10" type="ORF">NRE15_11275</name>
</gene>
<accession>A0ABY5P4D4</accession>
<dbReference type="InterPro" id="IPR000515">
    <property type="entry name" value="MetI-like"/>
</dbReference>
<keyword evidence="3" id="KW-1003">Cell membrane</keyword>
<feature type="transmembrane region" description="Helical" evidence="8">
    <location>
        <begin position="72"/>
        <end position="95"/>
    </location>
</feature>
<keyword evidence="7 8" id="KW-0472">Membrane</keyword>
<feature type="transmembrane region" description="Helical" evidence="8">
    <location>
        <begin position="107"/>
        <end position="132"/>
    </location>
</feature>
<organism evidence="10 11">
    <name type="scientific">Fundicoccus culcitae</name>
    <dbReference type="NCBI Taxonomy" id="2969821"/>
    <lineage>
        <taxon>Bacteria</taxon>
        <taxon>Bacillati</taxon>
        <taxon>Bacillota</taxon>
        <taxon>Bacilli</taxon>
        <taxon>Lactobacillales</taxon>
        <taxon>Aerococcaceae</taxon>
        <taxon>Fundicoccus</taxon>
    </lineage>
</organism>
<keyword evidence="11" id="KW-1185">Reference proteome</keyword>
<feature type="transmembrane region" description="Helical" evidence="8">
    <location>
        <begin position="15"/>
        <end position="40"/>
    </location>
</feature>
<protein>
    <submittedName>
        <fullName evidence="10">ABC transporter permease subunit</fullName>
    </submittedName>
</protein>
<dbReference type="Proteomes" id="UP001315967">
    <property type="component" value="Chromosome"/>
</dbReference>
<evidence type="ECO:0000259" key="9">
    <source>
        <dbReference type="PROSITE" id="PS50928"/>
    </source>
</evidence>
<dbReference type="PROSITE" id="PS50928">
    <property type="entry name" value="ABC_TM1"/>
    <property type="match status" value="1"/>
</dbReference>
<dbReference type="PANTHER" id="PTHR43357">
    <property type="entry name" value="INNER MEMBRANE ABC TRANSPORTER PERMEASE PROTEIN YDCV"/>
    <property type="match status" value="1"/>
</dbReference>
<dbReference type="RefSeq" id="WP_313792977.1">
    <property type="nucleotide sequence ID" value="NZ_CP102453.1"/>
</dbReference>
<dbReference type="Gene3D" id="1.10.3720.10">
    <property type="entry name" value="MetI-like"/>
    <property type="match status" value="1"/>
</dbReference>
<sequence>MSPKRYYHAVGPRKFWNFVIFAIFLLFFYTPLVNNIMIAFGDTYRYPNVIPQEFGLRWWEFIFSQDQLVESIITSFVVATLTTIISLIVGVPAAYAISRYNFVGRKFFMFTFLISNAFPKMGIYVAMAIIFYRLNLMGTLPGVIIIHLINTLMFMIWLPAGSFRSVHRQQEEAARDVGASPFMVFRKITLPLAMPGIAVASVYTFLGSMEEAQGTLLVGFPDINTMATAMYGIILDYPLQAGAVFSLILMVPSIIVIWLFRKYLSADALGQGFKMK</sequence>
<feature type="transmembrane region" description="Helical" evidence="8">
    <location>
        <begin position="239"/>
        <end position="260"/>
    </location>
</feature>
<dbReference type="CDD" id="cd06261">
    <property type="entry name" value="TM_PBP2"/>
    <property type="match status" value="1"/>
</dbReference>
<evidence type="ECO:0000256" key="4">
    <source>
        <dbReference type="ARBA" id="ARBA00022519"/>
    </source>
</evidence>
<evidence type="ECO:0000256" key="8">
    <source>
        <dbReference type="RuleBase" id="RU363032"/>
    </source>
</evidence>
<evidence type="ECO:0000256" key="3">
    <source>
        <dbReference type="ARBA" id="ARBA00022475"/>
    </source>
</evidence>
<evidence type="ECO:0000256" key="2">
    <source>
        <dbReference type="ARBA" id="ARBA00022448"/>
    </source>
</evidence>
<dbReference type="InterPro" id="IPR035906">
    <property type="entry name" value="MetI-like_sf"/>
</dbReference>
<evidence type="ECO:0000313" key="10">
    <source>
        <dbReference type="EMBL" id="UUX33475.1"/>
    </source>
</evidence>
<feature type="transmembrane region" description="Helical" evidence="8">
    <location>
        <begin position="144"/>
        <end position="163"/>
    </location>
</feature>
<evidence type="ECO:0000313" key="11">
    <source>
        <dbReference type="Proteomes" id="UP001315967"/>
    </source>
</evidence>
<keyword evidence="5 8" id="KW-0812">Transmembrane</keyword>